<dbReference type="RefSeq" id="WP_015587408.1">
    <property type="nucleotide sequence ID" value="NC_021083.1"/>
</dbReference>
<reference evidence="1 2" key="1">
    <citation type="journal article" date="2013" name="Genome Announc.">
        <title>Complete Genome Sequence of Mycoplasma putrefaciens Strain 9231, One of the Agents of Contagious Agalactia in Goats.</title>
        <authorList>
            <person name="Dupuy V."/>
            <person name="Sirand-Pugnet P."/>
            <person name="Baranowski E."/>
            <person name="Barre A."/>
            <person name="Breton M."/>
            <person name="Couture C."/>
            <person name="Dordet-Frisoni E."/>
            <person name="Gaurivaud P."/>
            <person name="Jacob D."/>
            <person name="Lemaitre C."/>
            <person name="Manso-Silvan L."/>
            <person name="Nikolski M."/>
            <person name="Nouvel L.X."/>
            <person name="Poumarat F."/>
            <person name="Tardy F."/>
            <person name="Thebault P."/>
            <person name="Theil S."/>
            <person name="Citti C."/>
            <person name="Blanchard A."/>
            <person name="Thiaucourt F."/>
        </authorList>
    </citation>
    <scope>NUCLEOTIDE SEQUENCE [LARGE SCALE GENOMIC DNA]</scope>
    <source>
        <strain evidence="1">Mput9231</strain>
    </source>
</reference>
<evidence type="ECO:0008006" key="3">
    <source>
        <dbReference type="Google" id="ProtNLM"/>
    </source>
</evidence>
<dbReference type="AlphaFoldDB" id="M9WH75"/>
<dbReference type="OrthoDB" id="400159at2"/>
<proteinExistence type="predicted"/>
<dbReference type="Pfam" id="PF11428">
    <property type="entry name" value="DUF3196"/>
    <property type="match status" value="1"/>
</dbReference>
<dbReference type="eggNOG" id="ENOG5032G6I">
    <property type="taxonomic scope" value="Bacteria"/>
</dbReference>
<dbReference type="SUPFAM" id="SSF116965">
    <property type="entry name" value="Hypothetical protein MPN330"/>
    <property type="match status" value="1"/>
</dbReference>
<protein>
    <recommendedName>
        <fullName evidence="3">DUF3196 domain-containing protein</fullName>
    </recommendedName>
</protein>
<evidence type="ECO:0000313" key="2">
    <source>
        <dbReference type="Proteomes" id="UP000012984"/>
    </source>
</evidence>
<dbReference type="EMBL" id="CP004357">
    <property type="protein sequence ID" value="AGJ90805.1"/>
    <property type="molecule type" value="Genomic_DNA"/>
</dbReference>
<dbReference type="KEGG" id="mput:MPUT9231_3910"/>
<keyword evidence="2" id="KW-1185">Reference proteome</keyword>
<dbReference type="InterPro" id="IPR024503">
    <property type="entry name" value="DUF3196"/>
</dbReference>
<dbReference type="Proteomes" id="UP000012984">
    <property type="component" value="Chromosome"/>
</dbReference>
<gene>
    <name evidence="1" type="ORF">MPUT9231_3910</name>
</gene>
<organism evidence="1 2">
    <name type="scientific">Mycoplasma putrefaciens Mput9231</name>
    <dbReference type="NCBI Taxonomy" id="1292033"/>
    <lineage>
        <taxon>Bacteria</taxon>
        <taxon>Bacillati</taxon>
        <taxon>Mycoplasmatota</taxon>
        <taxon>Mollicutes</taxon>
        <taxon>Mycoplasmataceae</taxon>
        <taxon>Mycoplasma</taxon>
    </lineage>
</organism>
<name>M9WH75_9MOLU</name>
<sequence>MKNFYDELLENINDAIDQKNYENALKLINNELSMPYIPTDVEKKLLKLLKVIRNKQKEQLNLKTESYDFYKIKSLLNSDDYLQQLLAFKHLKTINIKLLLDDIKQFLIDKKNKNENKTLLLMTLAELEFDFDFKVIKNKQYLINPVKIDFNYIDQKLLEIEELISKIITDKNPSFIVMAKQVLYYFYFDNFPDVKLEDVVEIAIAVVDVVYQIIGIKSDLTTLINHYKFDHKKVKQLVNTIKKSGALKNE</sequence>
<dbReference type="PATRIC" id="fig|1292033.3.peg.379"/>
<evidence type="ECO:0000313" key="1">
    <source>
        <dbReference type="EMBL" id="AGJ90805.1"/>
    </source>
</evidence>
<dbReference type="HOGENOM" id="CLU_096809_0_0_14"/>
<accession>M9WH75</accession>